<organism evidence="1 2">
    <name type="scientific">Catenuloplanes indicus</name>
    <dbReference type="NCBI Taxonomy" id="137267"/>
    <lineage>
        <taxon>Bacteria</taxon>
        <taxon>Bacillati</taxon>
        <taxon>Actinomycetota</taxon>
        <taxon>Actinomycetes</taxon>
        <taxon>Micromonosporales</taxon>
        <taxon>Micromonosporaceae</taxon>
        <taxon>Catenuloplanes</taxon>
    </lineage>
</organism>
<dbReference type="AlphaFoldDB" id="A0AAE3VUY5"/>
<protein>
    <submittedName>
        <fullName evidence="1">Uncharacterized protein</fullName>
    </submittedName>
</protein>
<accession>A0AAE3VUY5</accession>
<dbReference type="RefSeq" id="WP_307234552.1">
    <property type="nucleotide sequence ID" value="NZ_JAUSUZ010000001.1"/>
</dbReference>
<evidence type="ECO:0000313" key="1">
    <source>
        <dbReference type="EMBL" id="MDQ0363712.1"/>
    </source>
</evidence>
<reference evidence="1 2" key="1">
    <citation type="submission" date="2023-07" db="EMBL/GenBank/DDBJ databases">
        <title>Sequencing the genomes of 1000 actinobacteria strains.</title>
        <authorList>
            <person name="Klenk H.-P."/>
        </authorList>
    </citation>
    <scope>NUCLEOTIDE SEQUENCE [LARGE SCALE GENOMIC DNA]</scope>
    <source>
        <strain evidence="1 2">DSM 44709</strain>
    </source>
</reference>
<name>A0AAE3VUY5_9ACTN</name>
<keyword evidence="2" id="KW-1185">Reference proteome</keyword>
<dbReference type="EMBL" id="JAUSUZ010000001">
    <property type="protein sequence ID" value="MDQ0363712.1"/>
    <property type="molecule type" value="Genomic_DNA"/>
</dbReference>
<comment type="caution">
    <text evidence="1">The sequence shown here is derived from an EMBL/GenBank/DDBJ whole genome shotgun (WGS) entry which is preliminary data.</text>
</comment>
<dbReference type="Proteomes" id="UP001240236">
    <property type="component" value="Unassembled WGS sequence"/>
</dbReference>
<proteinExistence type="predicted"/>
<sequence length="144" mass="16121">MTDDATDAVRAHLRRVLLHNRDLKQRRLDRIEAEEAAGHRIVTGGRAHGAQWSLQDWRTGETIASGQQGIDEFDEVRERLDPDDLWLHVDEISFDPEPYRPIPADGLPGDLGIVLQQWVSGTGTSSAALAAFIGWTEEQVEEAR</sequence>
<gene>
    <name evidence="1" type="ORF">J2S42_000381</name>
</gene>
<evidence type="ECO:0000313" key="2">
    <source>
        <dbReference type="Proteomes" id="UP001240236"/>
    </source>
</evidence>